<dbReference type="InterPro" id="IPR037175">
    <property type="entry name" value="KFase_sf"/>
</dbReference>
<evidence type="ECO:0000313" key="1">
    <source>
        <dbReference type="EMBL" id="PZQ78436.1"/>
    </source>
</evidence>
<dbReference type="EMBL" id="QFPP01000001">
    <property type="protein sequence ID" value="PZQ78436.1"/>
    <property type="molecule type" value="Genomic_DNA"/>
</dbReference>
<reference evidence="1 2" key="1">
    <citation type="submission" date="2017-08" db="EMBL/GenBank/DDBJ databases">
        <title>Infants hospitalized years apart are colonized by the same room-sourced microbial strains.</title>
        <authorList>
            <person name="Brooks B."/>
            <person name="Olm M.R."/>
            <person name="Firek B.A."/>
            <person name="Baker R."/>
            <person name="Thomas B.C."/>
            <person name="Morowitz M.J."/>
            <person name="Banfield J.F."/>
        </authorList>
    </citation>
    <scope>NUCLEOTIDE SEQUENCE [LARGE SCALE GENOMIC DNA]</scope>
    <source>
        <strain evidence="1">S2_005_003_R2_41</strain>
    </source>
</reference>
<sequence>MNISPSRRFVDLSVVFEDRPTSPPGHQPKIDYVDHRGSFEVFSRAFGGLEEGDLLDGEGWAVERVSLSTHAGTHMDAPWHYHSTTNHRLIPGGEPSPTIDQVPLDVCFRPGVKLDFRHLGAGYIVQPEDIDRELQRIDYQIQPLDIVLANTVSGQRHRDPDFADCACGFGRAATLHMLEMGVKVVGTDSYTWDPAFKATAQRFKETGDRSLLWEGHKAGREMAYWQMEKLCNLEQLPAFGFTVICFPVKIHRASAGWTRAVAILDN</sequence>
<dbReference type="Gene3D" id="3.50.30.50">
    <property type="entry name" value="Putative cyclase"/>
    <property type="match status" value="1"/>
</dbReference>
<comment type="caution">
    <text evidence="1">The sequence shown here is derived from an EMBL/GenBank/DDBJ whole genome shotgun (WGS) entry which is preliminary data.</text>
</comment>
<dbReference type="GO" id="GO:0004061">
    <property type="term" value="F:arylformamidase activity"/>
    <property type="evidence" value="ECO:0007669"/>
    <property type="project" value="InterPro"/>
</dbReference>
<name>A0A2W5QN55_VARPD</name>
<accession>A0A2W5QN55</accession>
<dbReference type="Proteomes" id="UP000249135">
    <property type="component" value="Unassembled WGS sequence"/>
</dbReference>
<dbReference type="Pfam" id="PF04199">
    <property type="entry name" value="Cyclase"/>
    <property type="match status" value="1"/>
</dbReference>
<organism evidence="1 2">
    <name type="scientific">Variovorax paradoxus</name>
    <dbReference type="NCBI Taxonomy" id="34073"/>
    <lineage>
        <taxon>Bacteria</taxon>
        <taxon>Pseudomonadati</taxon>
        <taxon>Pseudomonadota</taxon>
        <taxon>Betaproteobacteria</taxon>
        <taxon>Burkholderiales</taxon>
        <taxon>Comamonadaceae</taxon>
        <taxon>Variovorax</taxon>
    </lineage>
</organism>
<dbReference type="AlphaFoldDB" id="A0A2W5QN55"/>
<proteinExistence type="predicted"/>
<dbReference type="InterPro" id="IPR007325">
    <property type="entry name" value="KFase/CYL"/>
</dbReference>
<dbReference type="GO" id="GO:0019441">
    <property type="term" value="P:L-tryptophan catabolic process to kynurenine"/>
    <property type="evidence" value="ECO:0007669"/>
    <property type="project" value="InterPro"/>
</dbReference>
<evidence type="ECO:0000313" key="2">
    <source>
        <dbReference type="Proteomes" id="UP000249135"/>
    </source>
</evidence>
<dbReference type="PANTHER" id="PTHR43564:SF2">
    <property type="entry name" value="BLR6059 PROTEIN"/>
    <property type="match status" value="1"/>
</dbReference>
<dbReference type="PANTHER" id="PTHR43564">
    <property type="entry name" value="KYNURENINE FORMAMIDASE-LIKE PROTEIN"/>
    <property type="match status" value="1"/>
</dbReference>
<protein>
    <submittedName>
        <fullName evidence="1">Cyclase</fullName>
    </submittedName>
</protein>
<dbReference type="SUPFAM" id="SSF102198">
    <property type="entry name" value="Putative cyclase"/>
    <property type="match status" value="1"/>
</dbReference>
<gene>
    <name evidence="1" type="ORF">DI563_00200</name>
</gene>